<sequence length="633" mass="72212">MYLSELNLWNFRKYGTRTDEAGSTLPGISLSLNPQLNLLVGENDAGKTALISAIKLVLNTHSNEFSRPQVEDFYLEPEKEERERSTEFRIECIFKGFSKEEAKNFLEWLSFYEDEDRNICYYLKIFLVAKRDGKSVFYDLKAGSHVEGSQIDGKARELLRTTFLKPLRDSESELSPRRNSRLSQILYNHDAFSNEESHELLNIIQEANKSIGNYFQGVDLDGGPIEDSSGKELLEELNSYLDSFSREGNLLKSKFSIADTKLKSILEKLSLQLFNNKAGLGSQNLLFIATELLLLKRDNFTGLKLALIEEIEAHLHPQSQTLLIEYLEKVCNDSQIQMILSTHSPILASKVNIENINICKNNGVFNMSSDFTELRKGDYSFLQRFLDVTRSNLFFANGIIMVEGDAENILIPTIARIMGIPLSKYGISVINVGSTGFLRYSNIFNRKNEQESLGVSVACITDVDVKPFGTKYTLADKEVSYEEYKVFEKSRKEKLYTKQDVKCFVSDSWTLEFCIAASELKEQFFKAVKYAEYIENSEVIGLTDKKIEQGNAFVLAELTKWETENKTNEEIAFLIYNNYMLVKKISKAIVAQCFANILCELKEKEIREIFERDSNLKYLVDAIKYAAKLGDGS</sequence>
<evidence type="ECO:0000259" key="2">
    <source>
        <dbReference type="Pfam" id="PF20469"/>
    </source>
</evidence>
<accession>A0A9X8WI19</accession>
<dbReference type="SUPFAM" id="SSF52540">
    <property type="entry name" value="P-loop containing nucleoside triphosphate hydrolases"/>
    <property type="match status" value="1"/>
</dbReference>
<dbReference type="Pfam" id="PF20469">
    <property type="entry name" value="OLD-like_TOPRIM"/>
    <property type="match status" value="1"/>
</dbReference>
<dbReference type="InterPro" id="IPR051396">
    <property type="entry name" value="Bact_Antivir_Def_Nuclease"/>
</dbReference>
<dbReference type="Proteomes" id="UP000185829">
    <property type="component" value="Unassembled WGS sequence"/>
</dbReference>
<dbReference type="Gene3D" id="3.40.50.300">
    <property type="entry name" value="P-loop containing nucleotide triphosphate hydrolases"/>
    <property type="match status" value="1"/>
</dbReference>
<dbReference type="EMBL" id="FTMX01000001">
    <property type="protein sequence ID" value="SIQ28755.1"/>
    <property type="molecule type" value="Genomic_DNA"/>
</dbReference>
<gene>
    <name evidence="3" type="ORF">SAMN05878482_101843</name>
</gene>
<evidence type="ECO:0000259" key="1">
    <source>
        <dbReference type="Pfam" id="PF13175"/>
    </source>
</evidence>
<protein>
    <submittedName>
        <fullName evidence="3">ATP-dependent endonuclease of the OLD family</fullName>
    </submittedName>
</protein>
<keyword evidence="3" id="KW-0255">Endonuclease</keyword>
<feature type="domain" description="OLD protein-like TOPRIM" evidence="2">
    <location>
        <begin position="394"/>
        <end position="464"/>
    </location>
</feature>
<dbReference type="InterPro" id="IPR027417">
    <property type="entry name" value="P-loop_NTPase"/>
</dbReference>
<dbReference type="InterPro" id="IPR041685">
    <property type="entry name" value="AAA_GajA/Old/RecF-like"/>
</dbReference>
<name>A0A9X8WI19_9BACI</name>
<dbReference type="PANTHER" id="PTHR43581:SF4">
    <property type="entry name" value="ATP_GTP PHOSPHATASE"/>
    <property type="match status" value="1"/>
</dbReference>
<organism evidence="3 4">
    <name type="scientific">Peribacillus simplex</name>
    <dbReference type="NCBI Taxonomy" id="1478"/>
    <lineage>
        <taxon>Bacteria</taxon>
        <taxon>Bacillati</taxon>
        <taxon>Bacillota</taxon>
        <taxon>Bacilli</taxon>
        <taxon>Bacillales</taxon>
        <taxon>Bacillaceae</taxon>
        <taxon>Peribacillus</taxon>
    </lineage>
</organism>
<dbReference type="Pfam" id="PF13175">
    <property type="entry name" value="AAA_15"/>
    <property type="match status" value="1"/>
</dbReference>
<dbReference type="AlphaFoldDB" id="A0A9X8WI19"/>
<dbReference type="GO" id="GO:0004519">
    <property type="term" value="F:endonuclease activity"/>
    <property type="evidence" value="ECO:0007669"/>
    <property type="project" value="UniProtKB-KW"/>
</dbReference>
<proteinExistence type="predicted"/>
<evidence type="ECO:0000313" key="4">
    <source>
        <dbReference type="Proteomes" id="UP000185829"/>
    </source>
</evidence>
<comment type="caution">
    <text evidence="3">The sequence shown here is derived from an EMBL/GenBank/DDBJ whole genome shotgun (WGS) entry which is preliminary data.</text>
</comment>
<reference evidence="3 4" key="1">
    <citation type="submission" date="2017-01" db="EMBL/GenBank/DDBJ databases">
        <authorList>
            <person name="Varghese N."/>
            <person name="Submissions S."/>
        </authorList>
    </citation>
    <scope>NUCLEOTIDE SEQUENCE [LARGE SCALE GENOMIC DNA]</scope>
    <source>
        <strain evidence="3 4">RUG2-6</strain>
    </source>
</reference>
<feature type="domain" description="Endonuclease GajA/Old nuclease/RecF-like AAA" evidence="1">
    <location>
        <begin position="1"/>
        <end position="348"/>
    </location>
</feature>
<keyword evidence="3" id="KW-0378">Hydrolase</keyword>
<dbReference type="CDD" id="cd01026">
    <property type="entry name" value="TOPRIM_OLD"/>
    <property type="match status" value="1"/>
</dbReference>
<dbReference type="RefSeq" id="WP_076365329.1">
    <property type="nucleotide sequence ID" value="NZ_FTMX01000001.1"/>
</dbReference>
<keyword evidence="3" id="KW-0540">Nuclease</keyword>
<dbReference type="InterPro" id="IPR034139">
    <property type="entry name" value="TOPRIM_OLD"/>
</dbReference>
<evidence type="ECO:0000313" key="3">
    <source>
        <dbReference type="EMBL" id="SIQ28755.1"/>
    </source>
</evidence>
<dbReference type="PANTHER" id="PTHR43581">
    <property type="entry name" value="ATP/GTP PHOSPHATASE"/>
    <property type="match status" value="1"/>
</dbReference>